<comment type="caution">
    <text evidence="3">The sequence shown here is derived from an EMBL/GenBank/DDBJ whole genome shotgun (WGS) entry which is preliminary data.</text>
</comment>
<keyword evidence="1" id="KW-0472">Membrane</keyword>
<keyword evidence="4" id="KW-1185">Reference proteome</keyword>
<dbReference type="Proteomes" id="UP000318437">
    <property type="component" value="Unassembled WGS sequence"/>
</dbReference>
<evidence type="ECO:0000259" key="2">
    <source>
        <dbReference type="Pfam" id="PF14358"/>
    </source>
</evidence>
<gene>
    <name evidence="3" type="ORF">Pla144_05810</name>
</gene>
<reference evidence="3 4" key="1">
    <citation type="submission" date="2019-02" db="EMBL/GenBank/DDBJ databases">
        <title>Deep-cultivation of Planctomycetes and their phenomic and genomic characterization uncovers novel biology.</title>
        <authorList>
            <person name="Wiegand S."/>
            <person name="Jogler M."/>
            <person name="Boedeker C."/>
            <person name="Pinto D."/>
            <person name="Vollmers J."/>
            <person name="Rivas-Marin E."/>
            <person name="Kohn T."/>
            <person name="Peeters S.H."/>
            <person name="Heuer A."/>
            <person name="Rast P."/>
            <person name="Oberbeckmann S."/>
            <person name="Bunk B."/>
            <person name="Jeske O."/>
            <person name="Meyerdierks A."/>
            <person name="Storesund J.E."/>
            <person name="Kallscheuer N."/>
            <person name="Luecker S."/>
            <person name="Lage O.M."/>
            <person name="Pohl T."/>
            <person name="Merkel B.J."/>
            <person name="Hornburger P."/>
            <person name="Mueller R.-W."/>
            <person name="Bruemmer F."/>
            <person name="Labrenz M."/>
            <person name="Spormann A.M."/>
            <person name="Op Den Camp H."/>
            <person name="Overmann J."/>
            <person name="Amann R."/>
            <person name="Jetten M.S.M."/>
            <person name="Mascher T."/>
            <person name="Medema M.H."/>
            <person name="Devos D.P."/>
            <person name="Kaster A.-K."/>
            <person name="Ovreas L."/>
            <person name="Rohde M."/>
            <person name="Galperin M.Y."/>
            <person name="Jogler C."/>
        </authorList>
    </citation>
    <scope>NUCLEOTIDE SEQUENCE [LARGE SCALE GENOMIC DNA]</scope>
    <source>
        <strain evidence="3 4">Pla144</strain>
    </source>
</reference>
<evidence type="ECO:0000256" key="1">
    <source>
        <dbReference type="SAM" id="Phobius"/>
    </source>
</evidence>
<accession>A0A5C6CYV3</accession>
<dbReference type="OrthoDB" id="292310at2"/>
<organism evidence="3 4">
    <name type="scientific">Bythopirellula polymerisocia</name>
    <dbReference type="NCBI Taxonomy" id="2528003"/>
    <lineage>
        <taxon>Bacteria</taxon>
        <taxon>Pseudomonadati</taxon>
        <taxon>Planctomycetota</taxon>
        <taxon>Planctomycetia</taxon>
        <taxon>Pirellulales</taxon>
        <taxon>Lacipirellulaceae</taxon>
        <taxon>Bythopirellula</taxon>
    </lineage>
</organism>
<dbReference type="Pfam" id="PF14358">
    <property type="entry name" value="DUF4405"/>
    <property type="match status" value="1"/>
</dbReference>
<dbReference type="AlphaFoldDB" id="A0A5C6CYV3"/>
<proteinExistence type="predicted"/>
<dbReference type="EMBL" id="SJPS01000001">
    <property type="protein sequence ID" value="TWU29802.1"/>
    <property type="molecule type" value="Genomic_DNA"/>
</dbReference>
<feature type="transmembrane region" description="Helical" evidence="1">
    <location>
        <begin position="60"/>
        <end position="86"/>
    </location>
</feature>
<keyword evidence="1" id="KW-0812">Transmembrane</keyword>
<evidence type="ECO:0000313" key="3">
    <source>
        <dbReference type="EMBL" id="TWU29802.1"/>
    </source>
</evidence>
<name>A0A5C6CYV3_9BACT</name>
<feature type="transmembrane region" description="Helical" evidence="1">
    <location>
        <begin position="107"/>
        <end position="132"/>
    </location>
</feature>
<evidence type="ECO:0000313" key="4">
    <source>
        <dbReference type="Proteomes" id="UP000318437"/>
    </source>
</evidence>
<protein>
    <recommendedName>
        <fullName evidence="2">Flavinylation-associated cytochrome domain-containing protein</fullName>
    </recommendedName>
</protein>
<dbReference type="InterPro" id="IPR025517">
    <property type="entry name" value="DUF4405"/>
</dbReference>
<feature type="transmembrane region" description="Helical" evidence="1">
    <location>
        <begin position="12"/>
        <end position="36"/>
    </location>
</feature>
<keyword evidence="1" id="KW-1133">Transmembrane helix</keyword>
<feature type="domain" description="Flavinylation-associated cytochrome" evidence="2">
    <location>
        <begin position="13"/>
        <end position="78"/>
    </location>
</feature>
<sequence length="137" mass="15212">MTKKLSKTTINFWLDTFLLCVFLVLCCVSVIVRYVFPPATDSADWSLWGLDYLAWADVQFFTLCLLAGSVLLHVMLHWTWVCGVIGNWTRKSHSGAAAPKQDNGSRTLWGVGLLIAIFNLLGLVIAAASLMIREPLP</sequence>
<dbReference type="RefSeq" id="WP_146447774.1">
    <property type="nucleotide sequence ID" value="NZ_SJPS01000001.1"/>
</dbReference>